<organism evidence="3 4">
    <name type="scientific">Sediminicoccus rosea</name>
    <dbReference type="NCBI Taxonomy" id="1225128"/>
    <lineage>
        <taxon>Bacteria</taxon>
        <taxon>Pseudomonadati</taxon>
        <taxon>Pseudomonadota</taxon>
        <taxon>Alphaproteobacteria</taxon>
        <taxon>Acetobacterales</taxon>
        <taxon>Roseomonadaceae</taxon>
        <taxon>Sediminicoccus</taxon>
    </lineage>
</organism>
<dbReference type="Gene3D" id="3.40.50.1820">
    <property type="entry name" value="alpha/beta hydrolase"/>
    <property type="match status" value="1"/>
</dbReference>
<feature type="region of interest" description="Disordered" evidence="1">
    <location>
        <begin position="131"/>
        <end position="153"/>
    </location>
</feature>
<evidence type="ECO:0000313" key="3">
    <source>
        <dbReference type="EMBL" id="WPB86124.1"/>
    </source>
</evidence>
<sequence>MERGWDWLGAEGALAAWQALCDADETLRHRLPGAEGRFAVVQPGRAVTLDFRDGRVTLAEGGEAPTVFAASAASWGRFLQPVPARHHQNLLAMRMRVADFSAEGDQLAWAQHVHLIRRVLDLGRWLARGGSGPAPASLRPRLGTPTPRPPAQGRYVTVRAQGRDFVLYGESSGTGRPILGMHTAGADSRQFHRLMSEPRLAQAGYALTTFDLPGHGRSPAIIEPGAWRLTTDLYAELILGFREAWGFTENPVLLGASMSGEICLEIALRAPERFAHIVACESSEHIEGRRTPFPDHPRVNAAIFTPEWIEGLMAPQSPAECAAEIWWHYSQGGCGTFPGDIHFYSGDWDARDRVHRIDTGRCPLTMLTGEYDYSCTAEHSAETAAKIKGARFAMMPGIGHFPFAENPALFTDHLLAALGGNGATRS</sequence>
<dbReference type="InterPro" id="IPR000073">
    <property type="entry name" value="AB_hydrolase_1"/>
</dbReference>
<name>A0ABZ0PKC9_9PROT</name>
<feature type="domain" description="AB hydrolase-1" evidence="2">
    <location>
        <begin position="182"/>
        <end position="410"/>
    </location>
</feature>
<dbReference type="EMBL" id="CP137852">
    <property type="protein sequence ID" value="WPB86124.1"/>
    <property type="molecule type" value="Genomic_DNA"/>
</dbReference>
<dbReference type="InterPro" id="IPR050228">
    <property type="entry name" value="Carboxylesterase_BioH"/>
</dbReference>
<evidence type="ECO:0000313" key="4">
    <source>
        <dbReference type="Proteomes" id="UP001305521"/>
    </source>
</evidence>
<dbReference type="InterPro" id="IPR029058">
    <property type="entry name" value="AB_hydrolase_fold"/>
</dbReference>
<accession>A0ABZ0PKC9</accession>
<proteinExistence type="predicted"/>
<dbReference type="Proteomes" id="UP001305521">
    <property type="component" value="Chromosome"/>
</dbReference>
<gene>
    <name evidence="3" type="ORF">R9Z33_04450</name>
</gene>
<dbReference type="Pfam" id="PF12697">
    <property type="entry name" value="Abhydrolase_6"/>
    <property type="match status" value="1"/>
</dbReference>
<keyword evidence="3" id="KW-0378">Hydrolase</keyword>
<evidence type="ECO:0000256" key="1">
    <source>
        <dbReference type="SAM" id="MobiDB-lite"/>
    </source>
</evidence>
<keyword evidence="4" id="KW-1185">Reference proteome</keyword>
<dbReference type="GO" id="GO:0016787">
    <property type="term" value="F:hydrolase activity"/>
    <property type="evidence" value="ECO:0007669"/>
    <property type="project" value="UniProtKB-KW"/>
</dbReference>
<dbReference type="PANTHER" id="PTHR43194:SF2">
    <property type="entry name" value="PEROXISOMAL MEMBRANE PROTEIN LPX1"/>
    <property type="match status" value="1"/>
</dbReference>
<protein>
    <submittedName>
        <fullName evidence="3">Alpha/beta hydrolase</fullName>
    </submittedName>
</protein>
<dbReference type="RefSeq" id="WP_318650100.1">
    <property type="nucleotide sequence ID" value="NZ_CP137852.1"/>
</dbReference>
<dbReference type="SUPFAM" id="SSF53474">
    <property type="entry name" value="alpha/beta-Hydrolases"/>
    <property type="match status" value="1"/>
</dbReference>
<evidence type="ECO:0000259" key="2">
    <source>
        <dbReference type="Pfam" id="PF12697"/>
    </source>
</evidence>
<reference evidence="3 4" key="1">
    <citation type="submission" date="2023-11" db="EMBL/GenBank/DDBJ databases">
        <title>Arctic aerobic anoxygenic photoheterotroph Sediminicoccus rosea KRV36 adapts its photosynthesis to long days of polar summer.</title>
        <authorList>
            <person name="Tomasch J."/>
            <person name="Kopejtka K."/>
            <person name="Bily T."/>
            <person name="Gardiner A.T."/>
            <person name="Gardian Z."/>
            <person name="Shivaramu S."/>
            <person name="Koblizek M."/>
            <person name="Engelhardt F."/>
            <person name="Kaftan D."/>
        </authorList>
    </citation>
    <scope>NUCLEOTIDE SEQUENCE [LARGE SCALE GENOMIC DNA]</scope>
    <source>
        <strain evidence="3 4">R-30</strain>
    </source>
</reference>
<dbReference type="PANTHER" id="PTHR43194">
    <property type="entry name" value="HYDROLASE ALPHA/BETA FOLD FAMILY"/>
    <property type="match status" value="1"/>
</dbReference>